<organism evidence="1 2">
    <name type="scientific">Paramuricea clavata</name>
    <name type="common">Red gorgonian</name>
    <name type="synonym">Violescent sea-whip</name>
    <dbReference type="NCBI Taxonomy" id="317549"/>
    <lineage>
        <taxon>Eukaryota</taxon>
        <taxon>Metazoa</taxon>
        <taxon>Cnidaria</taxon>
        <taxon>Anthozoa</taxon>
        <taxon>Octocorallia</taxon>
        <taxon>Malacalcyonacea</taxon>
        <taxon>Plexauridae</taxon>
        <taxon>Paramuricea</taxon>
    </lineage>
</organism>
<protein>
    <submittedName>
        <fullName evidence="1">Uncharacterized protein</fullName>
    </submittedName>
</protein>
<evidence type="ECO:0000313" key="1">
    <source>
        <dbReference type="EMBL" id="CAB3978707.1"/>
    </source>
</evidence>
<dbReference type="Gene3D" id="1.10.340.70">
    <property type="match status" value="1"/>
</dbReference>
<dbReference type="Pfam" id="PF17921">
    <property type="entry name" value="Integrase_H2C2"/>
    <property type="match status" value="1"/>
</dbReference>
<dbReference type="AlphaFoldDB" id="A0A7D9HBK7"/>
<dbReference type="PANTHER" id="PTHR47266">
    <property type="entry name" value="ENDONUCLEASE-RELATED"/>
    <property type="match status" value="1"/>
</dbReference>
<dbReference type="InterPro" id="IPR041588">
    <property type="entry name" value="Integrase_H2C2"/>
</dbReference>
<comment type="caution">
    <text evidence="1">The sequence shown here is derived from an EMBL/GenBank/DDBJ whole genome shotgun (WGS) entry which is preliminary data.</text>
</comment>
<sequence length="138" mass="16276">MDEKNAYDEIFNYICDDSYPSGAEKDQKRNLRKKAEKFVLKDGALFYVGKSNSQPRRWVYGVEEQKQILTACHTDKLAGHFGCDKMRDKVASRYYWLRVTEDCDETVKHCDICQRNSKKFHKPSSQLHPIKVKDIVWH</sequence>
<name>A0A7D9HBK7_PARCT</name>
<dbReference type="FunFam" id="1.10.340.70:FF:000001">
    <property type="entry name" value="Retrovirus-related Pol polyprotein from transposon gypsy-like Protein"/>
    <property type="match status" value="1"/>
</dbReference>
<reference evidence="1" key="1">
    <citation type="submission" date="2020-04" db="EMBL/GenBank/DDBJ databases">
        <authorList>
            <person name="Alioto T."/>
            <person name="Alioto T."/>
            <person name="Gomez Garrido J."/>
        </authorList>
    </citation>
    <scope>NUCLEOTIDE SEQUENCE</scope>
    <source>
        <strain evidence="1">A484AB</strain>
    </source>
</reference>
<evidence type="ECO:0000313" key="2">
    <source>
        <dbReference type="Proteomes" id="UP001152795"/>
    </source>
</evidence>
<dbReference type="OrthoDB" id="413122at2759"/>
<gene>
    <name evidence="1" type="ORF">PACLA_8A043957</name>
</gene>
<accession>A0A7D9HBK7</accession>
<proteinExistence type="predicted"/>
<dbReference type="EMBL" id="CACRXK020000135">
    <property type="protein sequence ID" value="CAB3978707.1"/>
    <property type="molecule type" value="Genomic_DNA"/>
</dbReference>
<dbReference type="Proteomes" id="UP001152795">
    <property type="component" value="Unassembled WGS sequence"/>
</dbReference>
<keyword evidence="2" id="KW-1185">Reference proteome</keyword>
<dbReference type="InterPro" id="IPR052160">
    <property type="entry name" value="Gypsy_RT_Integrase-like"/>
</dbReference>